<keyword evidence="1" id="KW-1133">Transmembrane helix</keyword>
<protein>
    <submittedName>
        <fullName evidence="2">Uncharacterized protein</fullName>
    </submittedName>
</protein>
<feature type="transmembrane region" description="Helical" evidence="1">
    <location>
        <begin position="12"/>
        <end position="30"/>
    </location>
</feature>
<reference evidence="3" key="1">
    <citation type="submission" date="2017-09" db="EMBL/GenBank/DDBJ databases">
        <authorList>
            <person name="Varghese N."/>
            <person name="Submissions S."/>
        </authorList>
    </citation>
    <scope>NUCLEOTIDE SEQUENCE [LARGE SCALE GENOMIC DNA]</scope>
    <source>
        <strain evidence="3">C7</strain>
    </source>
</reference>
<organism evidence="2 3">
    <name type="scientific">Pontivivens marinum</name>
    <dbReference type="NCBI Taxonomy" id="1690039"/>
    <lineage>
        <taxon>Bacteria</taxon>
        <taxon>Pseudomonadati</taxon>
        <taxon>Pseudomonadota</taxon>
        <taxon>Alphaproteobacteria</taxon>
        <taxon>Rhodobacterales</taxon>
        <taxon>Paracoccaceae</taxon>
        <taxon>Pontivivens</taxon>
    </lineage>
</organism>
<evidence type="ECO:0000256" key="1">
    <source>
        <dbReference type="SAM" id="Phobius"/>
    </source>
</evidence>
<name>A0A2C9CQT3_9RHOB</name>
<dbReference type="Proteomes" id="UP000220034">
    <property type="component" value="Unassembled WGS sequence"/>
</dbReference>
<dbReference type="AlphaFoldDB" id="A0A2C9CQT3"/>
<keyword evidence="3" id="KW-1185">Reference proteome</keyword>
<dbReference type="EMBL" id="OCTN01000002">
    <property type="protein sequence ID" value="SOH93577.1"/>
    <property type="molecule type" value="Genomic_DNA"/>
</dbReference>
<evidence type="ECO:0000313" key="2">
    <source>
        <dbReference type="EMBL" id="SOH93577.1"/>
    </source>
</evidence>
<proteinExistence type="predicted"/>
<keyword evidence="1" id="KW-0812">Transmembrane</keyword>
<keyword evidence="1" id="KW-0472">Membrane</keyword>
<sequence length="47" mass="5006">MLQPVYQVLKSLSYIVICFIICLNIVPAAADADGIVVGSSAVVIERI</sequence>
<accession>A0A2C9CQT3</accession>
<gene>
    <name evidence="2" type="ORF">SAMN06273572_102254</name>
</gene>
<evidence type="ECO:0000313" key="3">
    <source>
        <dbReference type="Proteomes" id="UP000220034"/>
    </source>
</evidence>